<evidence type="ECO:0000313" key="2">
    <source>
        <dbReference type="EMBL" id="PAE87117.1"/>
    </source>
</evidence>
<proteinExistence type="predicted"/>
<evidence type="ECO:0000313" key="3">
    <source>
        <dbReference type="Proteomes" id="UP000216207"/>
    </source>
</evidence>
<dbReference type="CDD" id="cd13669">
    <property type="entry name" value="PBP2_TRAP_TM0322_like"/>
    <property type="match status" value="1"/>
</dbReference>
<name>A0A268NUE2_SHOCL</name>
<gene>
    <name evidence="2" type="ORF">CHH72_20275</name>
</gene>
<dbReference type="EMBL" id="NPCC01000042">
    <property type="protein sequence ID" value="PAE87117.1"/>
    <property type="molecule type" value="Genomic_DNA"/>
</dbReference>
<dbReference type="NCBIfam" id="NF037995">
    <property type="entry name" value="TRAP_S1"/>
    <property type="match status" value="1"/>
</dbReference>
<evidence type="ECO:0000256" key="1">
    <source>
        <dbReference type="ARBA" id="ARBA00022729"/>
    </source>
</evidence>
<comment type="caution">
    <text evidence="2">The sequence shown here is derived from an EMBL/GenBank/DDBJ whole genome shotgun (WGS) entry which is preliminary data.</text>
</comment>
<accession>A0A268NUE2</accession>
<keyword evidence="1" id="KW-0732">Signal</keyword>
<protein>
    <submittedName>
        <fullName evidence="2">C4-dicarboxylate ABC transporter</fullName>
    </submittedName>
</protein>
<dbReference type="Pfam" id="PF03480">
    <property type="entry name" value="DctP"/>
    <property type="match status" value="1"/>
</dbReference>
<sequence length="367" mass="41250">MFESAFYWSHWIVRKAITAKGGWMPMKGATFNTVVCAMWCLLLVGCGYPTVASKMALDDVYTINIAYGNQPGEPIDQQARKWQELAAEASNGRLQLHVYPSSQLGSESDMIELAMRGNNVIVFTAYDFLMDYVPDFGILGAPYLAESFEDLLYLTTTDWYAGLEEEMNELGLSLLGKRTIYGERHLMTKKEVNTPDDLRGMKIRVPNNNLYIRAFQELGASPTPLPLGDLYASLQQGVIDGAENPLPVLQGTRTNEVTSHLTLTGHIKVMSVWVAGAKMMEDLPDDLAKILAETSEEAAEYTYDITKQKEQEALQFFVDEGMMVNDVDQALFREKVAPFYEKMPSWSPGLYENVRDLMAQRPKEGEE</sequence>
<dbReference type="PANTHER" id="PTHR33376">
    <property type="match status" value="1"/>
</dbReference>
<dbReference type="AlphaFoldDB" id="A0A268NUE2"/>
<dbReference type="GO" id="GO:0055085">
    <property type="term" value="P:transmembrane transport"/>
    <property type="evidence" value="ECO:0007669"/>
    <property type="project" value="InterPro"/>
</dbReference>
<organism evidence="2 3">
    <name type="scientific">Shouchella clausii</name>
    <name type="common">Alkalihalobacillus clausii</name>
    <dbReference type="NCBI Taxonomy" id="79880"/>
    <lineage>
        <taxon>Bacteria</taxon>
        <taxon>Bacillati</taxon>
        <taxon>Bacillota</taxon>
        <taxon>Bacilli</taxon>
        <taxon>Bacillales</taxon>
        <taxon>Bacillaceae</taxon>
        <taxon>Shouchella</taxon>
    </lineage>
</organism>
<dbReference type="Gene3D" id="3.40.190.170">
    <property type="entry name" value="Bacterial extracellular solute-binding protein, family 7"/>
    <property type="match status" value="1"/>
</dbReference>
<reference evidence="2 3" key="1">
    <citation type="submission" date="2017-07" db="EMBL/GenBank/DDBJ databases">
        <title>Isolation and whole genome analysis of endospore-forming bacteria from heroin.</title>
        <authorList>
            <person name="Kalinowski J."/>
            <person name="Ahrens B."/>
            <person name="Al-Dilaimi A."/>
            <person name="Winkler A."/>
            <person name="Wibberg D."/>
            <person name="Schleenbecker U."/>
            <person name="Ruckert C."/>
            <person name="Wolfel R."/>
            <person name="Grass G."/>
        </authorList>
    </citation>
    <scope>NUCLEOTIDE SEQUENCE [LARGE SCALE GENOMIC DNA]</scope>
    <source>
        <strain evidence="2 3">7539</strain>
    </source>
</reference>
<dbReference type="InterPro" id="IPR018389">
    <property type="entry name" value="DctP_fam"/>
</dbReference>
<dbReference type="SUPFAM" id="SSF53850">
    <property type="entry name" value="Periplasmic binding protein-like II"/>
    <property type="match status" value="1"/>
</dbReference>
<dbReference type="PANTHER" id="PTHR33376:SF3">
    <property type="entry name" value="C4-DICARBOXYLATE-BINDING PROTEIN"/>
    <property type="match status" value="1"/>
</dbReference>
<dbReference type="Proteomes" id="UP000216207">
    <property type="component" value="Unassembled WGS sequence"/>
</dbReference>
<dbReference type="InterPro" id="IPR038404">
    <property type="entry name" value="TRAP_DctP_sf"/>
</dbReference>